<organism evidence="1 2">
    <name type="scientific">Phaeodactylibacter xiamenensis</name>
    <dbReference type="NCBI Taxonomy" id="1524460"/>
    <lineage>
        <taxon>Bacteria</taxon>
        <taxon>Pseudomonadati</taxon>
        <taxon>Bacteroidota</taxon>
        <taxon>Saprospiria</taxon>
        <taxon>Saprospirales</taxon>
        <taxon>Haliscomenobacteraceae</taxon>
        <taxon>Phaeodactylibacter</taxon>
    </lineage>
</organism>
<dbReference type="InterPro" id="IPR020994">
    <property type="entry name" value="Uncharacterised_Ca-bd_CcbP"/>
</dbReference>
<accession>A0A098S1I1</accession>
<sequence length="287" mass="32794">MSNSPLSISHFNDNRQALPDLHPDFHLRDLQNTNWEDEEYGFDPDAFEFSIDPMWQEITNPKFKHGSVVSINIDLDPQSFEVPNLTAKGWCGRVETGITNGNSNFFVISLDSKTIDKLPEKYLKEIVELADGDNPFLFEIPEEALIAASPRDTETEALNRQRLAYHSYFWGNIRKDAQAKRMFRILTRDYNDDDLGNWLYHFQHEVKYPIPAEVEGLLMDEIAPGTNVQIVGIEGIDPKGKSGLIGSVQKGRAIRSYPLSELLPLNEDDPIQTPLSDYRYWADFSLV</sequence>
<evidence type="ECO:0000313" key="1">
    <source>
        <dbReference type="EMBL" id="KGE84992.1"/>
    </source>
</evidence>
<dbReference type="Proteomes" id="UP000029736">
    <property type="component" value="Unassembled WGS sequence"/>
</dbReference>
<keyword evidence="2" id="KW-1185">Reference proteome</keyword>
<protein>
    <submittedName>
        <fullName evidence="1">Uncharacterized protein</fullName>
    </submittedName>
</protein>
<gene>
    <name evidence="1" type="ORF">IX84_30735</name>
</gene>
<comment type="caution">
    <text evidence="1">The sequence shown here is derived from an EMBL/GenBank/DDBJ whole genome shotgun (WGS) entry which is preliminary data.</text>
</comment>
<name>A0A098S1I1_9BACT</name>
<dbReference type="EMBL" id="JPOS01000098">
    <property type="protein sequence ID" value="KGE84992.1"/>
    <property type="molecule type" value="Genomic_DNA"/>
</dbReference>
<evidence type="ECO:0000313" key="2">
    <source>
        <dbReference type="Proteomes" id="UP000029736"/>
    </source>
</evidence>
<proteinExistence type="predicted"/>
<reference evidence="1 2" key="1">
    <citation type="journal article" date="2014" name="Int. J. Syst. Evol. Microbiol.">
        <title>Phaeodactylibacter xiamenensis gen. nov., sp. nov., a member of the family Saprospiraceae isolated from the marine alga Phaeodactylum tricornutum.</title>
        <authorList>
            <person name="Chen Z.Jr."/>
            <person name="Lei X."/>
            <person name="Lai Q."/>
            <person name="Li Y."/>
            <person name="Zhang B."/>
            <person name="Zhang J."/>
            <person name="Zhang H."/>
            <person name="Yang L."/>
            <person name="Zheng W."/>
            <person name="Tian Y."/>
            <person name="Yu Z."/>
            <person name="Xu H.Jr."/>
            <person name="Zheng T."/>
        </authorList>
    </citation>
    <scope>NUCLEOTIDE SEQUENCE [LARGE SCALE GENOMIC DNA]</scope>
    <source>
        <strain evidence="1 2">KD52</strain>
    </source>
</reference>
<dbReference type="RefSeq" id="WP_044229932.1">
    <property type="nucleotide sequence ID" value="NZ_CAKZLC010000536.1"/>
</dbReference>
<dbReference type="Pfam" id="PF11535">
    <property type="entry name" value="Calci_bind_CcbP"/>
    <property type="match status" value="1"/>
</dbReference>
<dbReference type="AlphaFoldDB" id="A0A098S1I1"/>